<dbReference type="Proteomes" id="UP000002287">
    <property type="component" value="Plasmid pBVIE01"/>
</dbReference>
<organism evidence="2 3">
    <name type="scientific">Burkholderia vietnamiensis (strain G4 / LMG 22486)</name>
    <name type="common">Burkholderia cepacia (strain R1808)</name>
    <dbReference type="NCBI Taxonomy" id="269482"/>
    <lineage>
        <taxon>Bacteria</taxon>
        <taxon>Pseudomonadati</taxon>
        <taxon>Pseudomonadota</taxon>
        <taxon>Betaproteobacteria</taxon>
        <taxon>Burkholderiales</taxon>
        <taxon>Burkholderiaceae</taxon>
        <taxon>Burkholderia</taxon>
        <taxon>Burkholderia cepacia complex</taxon>
    </lineage>
</organism>
<geneLocation type="plasmid" evidence="2 3">
    <name>pBVIE01</name>
</geneLocation>
<dbReference type="AlphaFoldDB" id="A4JTH5"/>
<feature type="transmembrane region" description="Helical" evidence="1">
    <location>
        <begin position="406"/>
        <end position="425"/>
    </location>
</feature>
<name>A4JTH5_BURVG</name>
<keyword evidence="2" id="KW-0614">Plasmid</keyword>
<dbReference type="EMBL" id="CP000617">
    <property type="protein sequence ID" value="ABO59578.1"/>
    <property type="molecule type" value="Genomic_DNA"/>
</dbReference>
<gene>
    <name evidence="2" type="ordered locus">Bcep1808_6689</name>
</gene>
<feature type="transmembrane region" description="Helical" evidence="1">
    <location>
        <begin position="374"/>
        <end position="394"/>
    </location>
</feature>
<dbReference type="HOGENOM" id="CLU_035873_0_0_4"/>
<accession>A4JTH5</accession>
<dbReference type="InterPro" id="IPR021830">
    <property type="entry name" value="DUF3422"/>
</dbReference>
<keyword evidence="1" id="KW-1133">Transmembrane helix</keyword>
<dbReference type="Pfam" id="PF11902">
    <property type="entry name" value="DUF3422"/>
    <property type="match status" value="1"/>
</dbReference>
<protein>
    <recommendedName>
        <fullName evidence="4">Egg lysin</fullName>
    </recommendedName>
</protein>
<keyword evidence="1" id="KW-0472">Membrane</keyword>
<dbReference type="KEGG" id="bvi:Bcep1808_6689"/>
<evidence type="ECO:0000313" key="3">
    <source>
        <dbReference type="Proteomes" id="UP000002287"/>
    </source>
</evidence>
<evidence type="ECO:0000256" key="1">
    <source>
        <dbReference type="SAM" id="Phobius"/>
    </source>
</evidence>
<proteinExistence type="predicted"/>
<keyword evidence="1" id="KW-0812">Transmembrane</keyword>
<evidence type="ECO:0008006" key="4">
    <source>
        <dbReference type="Google" id="ProtNLM"/>
    </source>
</evidence>
<sequence length="438" mass="49114">MLNRAPSPFLSAVSLDHRLRKTLDDEIHSRPFLKVVGRATAFHFAIFDTPEHASHLKLARLLCKFLGLSEPPDDASHFHGMAGSLQVKWELHAEFSTFTFIESDVTYGLFEHCPDTLLPQKWLDALRGMRLVAMQAEVVIGTDIDVVRKNVSSLLRGPVIAASQVMGGGEVYCDWRAGEDGYTRVVVCDIDFREAQTGRLLQRIFEIETYRMMALLTLPVARTLSKMIEELNTEVAAVVDLMDTLECGRDAELLLRLTHLAARSEAAGAHAARFSACKAYDGLVTARIRELREHRIAGSPTFGEFMDRRLQPAVKTCQSVWERQDQVALRIARAVDLLRTRVTLEQERQTTSLLARMDSTSRTQLRLQHAVEGLSVAAISYYVINLITALVRSLHAMAFPVDPEAVEGFLVIPVILVLLTVMRGVKKRTDKRAERLQV</sequence>
<reference evidence="2 3" key="1">
    <citation type="submission" date="2007-03" db="EMBL/GenBank/DDBJ databases">
        <title>Complete sequence of plasmid pBVIE01 of Burkholderia vietnamiensis G4.</title>
        <authorList>
            <consortium name="US DOE Joint Genome Institute"/>
            <person name="Copeland A."/>
            <person name="Lucas S."/>
            <person name="Lapidus A."/>
            <person name="Barry K."/>
            <person name="Detter J.C."/>
            <person name="Glavina del Rio T."/>
            <person name="Hammon N."/>
            <person name="Israni S."/>
            <person name="Dalin E."/>
            <person name="Tice H."/>
            <person name="Pitluck S."/>
            <person name="Chain P."/>
            <person name="Malfatti S."/>
            <person name="Shin M."/>
            <person name="Vergez L."/>
            <person name="Schmutz J."/>
            <person name="Larimer F."/>
            <person name="Land M."/>
            <person name="Hauser L."/>
            <person name="Kyrpides N."/>
            <person name="Tiedje J."/>
            <person name="Richardson P."/>
        </authorList>
    </citation>
    <scope>NUCLEOTIDE SEQUENCE [LARGE SCALE GENOMIC DNA]</scope>
    <source>
        <strain evidence="3">G4 / LMG 22486</strain>
        <plasmid evidence="2 3">pBVIE01</plasmid>
    </source>
</reference>
<evidence type="ECO:0000313" key="2">
    <source>
        <dbReference type="EMBL" id="ABO59578.1"/>
    </source>
</evidence>